<evidence type="ECO:0000256" key="2">
    <source>
        <dbReference type="SAM" id="MobiDB-lite"/>
    </source>
</evidence>
<evidence type="ECO:0000313" key="4">
    <source>
        <dbReference type="Proteomes" id="UP000257109"/>
    </source>
</evidence>
<gene>
    <name evidence="3" type="primary">gemin2</name>
    <name evidence="3" type="ORF">CR513_46986</name>
</gene>
<dbReference type="PANTHER" id="PTHR12794">
    <property type="entry name" value="GEMIN2"/>
    <property type="match status" value="1"/>
</dbReference>
<evidence type="ECO:0000256" key="1">
    <source>
        <dbReference type="ARBA" id="ARBA00025758"/>
    </source>
</evidence>
<accession>A0A371F5B2</accession>
<sequence>MADVSDWQEQPVLDSTELELKKKRLLEELESALASKDGADKTVMALPSSLGLGIEVIDETALLESVAKDGGLKQQPISSSRRRGGAKNNNNRRKNEEAIGRPKSKPKPKPNTVSTEYSRKELEALRFLNMAQQRKLWKTIHSAFQSTVAKEYDTLASTPLPQNKPILSAVSPIDPCLMGEDGCSTVQECGEDDDTDDDYASIQKPAFLVNGKPNFDSGPPEDGWEYLRRVRWEADQIPKVKVAKLDSGKLNKEQSAYMPKIPDIAKCAEHLLPLKQWEDVFLAEFSALRTNLFSYVLFLFHCSSLFGGMTNTFFIQEVGLCYFCITLRIPLGHLHIQPHLWTHLKFDRALSPENPEWKTSVDDPTPPLLSVILAMDSVTRVSMLVKRISWLEAANTMTRNDCMWLFALCATVDTPLNADTCAALRSLLRKCASIRAEKLELDEEVVMLNILATISGRYFGQSEY</sequence>
<comment type="caution">
    <text evidence="3">The sequence shown here is derived from an EMBL/GenBank/DDBJ whole genome shotgun (WGS) entry which is preliminary data.</text>
</comment>
<name>A0A371F5B2_MUCPR</name>
<dbReference type="OrthoDB" id="428895at2759"/>
<dbReference type="Gene3D" id="1.20.58.1070">
    <property type="match status" value="1"/>
</dbReference>
<dbReference type="InterPro" id="IPR035426">
    <property type="entry name" value="Gemin2/Brr1"/>
</dbReference>
<keyword evidence="4" id="KW-1185">Reference proteome</keyword>
<dbReference type="STRING" id="157652.A0A371F5B2"/>
<dbReference type="GO" id="GO:0005634">
    <property type="term" value="C:nucleus"/>
    <property type="evidence" value="ECO:0007669"/>
    <property type="project" value="TreeGrafter"/>
</dbReference>
<reference evidence="3" key="1">
    <citation type="submission" date="2018-05" db="EMBL/GenBank/DDBJ databases">
        <title>Draft genome of Mucuna pruriens seed.</title>
        <authorList>
            <person name="Nnadi N.E."/>
            <person name="Vos R."/>
            <person name="Hasami M.H."/>
            <person name="Devisetty U.K."/>
            <person name="Aguiy J.C."/>
        </authorList>
    </citation>
    <scope>NUCLEOTIDE SEQUENCE [LARGE SCALE GENOMIC DNA]</scope>
    <source>
        <strain evidence="3">JCA_2017</strain>
    </source>
</reference>
<dbReference type="GO" id="GO:0000387">
    <property type="term" value="P:spliceosomal snRNP assembly"/>
    <property type="evidence" value="ECO:0007669"/>
    <property type="project" value="InterPro"/>
</dbReference>
<feature type="non-terminal residue" evidence="3">
    <location>
        <position position="1"/>
    </location>
</feature>
<dbReference type="GO" id="GO:0032797">
    <property type="term" value="C:SMN complex"/>
    <property type="evidence" value="ECO:0007669"/>
    <property type="project" value="TreeGrafter"/>
</dbReference>
<organism evidence="3 4">
    <name type="scientific">Mucuna pruriens</name>
    <name type="common">Velvet bean</name>
    <name type="synonym">Dolichos pruriens</name>
    <dbReference type="NCBI Taxonomy" id="157652"/>
    <lineage>
        <taxon>Eukaryota</taxon>
        <taxon>Viridiplantae</taxon>
        <taxon>Streptophyta</taxon>
        <taxon>Embryophyta</taxon>
        <taxon>Tracheophyta</taxon>
        <taxon>Spermatophyta</taxon>
        <taxon>Magnoliopsida</taxon>
        <taxon>eudicotyledons</taxon>
        <taxon>Gunneridae</taxon>
        <taxon>Pentapetalae</taxon>
        <taxon>rosids</taxon>
        <taxon>fabids</taxon>
        <taxon>Fabales</taxon>
        <taxon>Fabaceae</taxon>
        <taxon>Papilionoideae</taxon>
        <taxon>50 kb inversion clade</taxon>
        <taxon>NPAAA clade</taxon>
        <taxon>indigoferoid/millettioid clade</taxon>
        <taxon>Phaseoleae</taxon>
        <taxon>Mucuna</taxon>
    </lineage>
</organism>
<dbReference type="Pfam" id="PF04938">
    <property type="entry name" value="SIP1"/>
    <property type="match status" value="2"/>
</dbReference>
<dbReference type="AlphaFoldDB" id="A0A371F5B2"/>
<feature type="region of interest" description="Disordered" evidence="2">
    <location>
        <begin position="69"/>
        <end position="117"/>
    </location>
</feature>
<proteinExistence type="inferred from homology"/>
<dbReference type="EMBL" id="QJKJ01010538">
    <property type="protein sequence ID" value="RDX73415.1"/>
    <property type="molecule type" value="Genomic_DNA"/>
</dbReference>
<evidence type="ECO:0000313" key="3">
    <source>
        <dbReference type="EMBL" id="RDX73415.1"/>
    </source>
</evidence>
<protein>
    <submittedName>
        <fullName evidence="3">Gem-associated protein 2</fullName>
    </submittedName>
</protein>
<comment type="similarity">
    <text evidence="1">Belongs to the gemin-2 family.</text>
</comment>
<dbReference type="Proteomes" id="UP000257109">
    <property type="component" value="Unassembled WGS sequence"/>
</dbReference>
<dbReference type="PANTHER" id="PTHR12794:SF0">
    <property type="entry name" value="GEM-ASSOCIATED PROTEIN 2"/>
    <property type="match status" value="1"/>
</dbReference>